<gene>
    <name evidence="11" type="primary">Ifn</name>
    <name evidence="11" type="ORF">EURGUL_R11957</name>
</gene>
<dbReference type="InterPro" id="IPR009079">
    <property type="entry name" value="4_helix_cytokine-like_core"/>
</dbReference>
<dbReference type="SMART" id="SM00076">
    <property type="entry name" value="IFabd"/>
    <property type="match status" value="1"/>
</dbReference>
<reference evidence="11 12" key="1">
    <citation type="submission" date="2019-09" db="EMBL/GenBank/DDBJ databases">
        <title>Bird 10,000 Genomes (B10K) Project - Family phase.</title>
        <authorList>
            <person name="Zhang G."/>
        </authorList>
    </citation>
    <scope>NUCLEOTIDE SEQUENCE [LARGE SCALE GENOMIC DNA]</scope>
    <source>
        <strain evidence="11">B10K-DU-002-51</strain>
        <tissue evidence="11">Muscle</tissue>
    </source>
</reference>
<dbReference type="GO" id="GO:0006955">
    <property type="term" value="P:immune response"/>
    <property type="evidence" value="ECO:0007669"/>
    <property type="project" value="UniProtKB-ARBA"/>
</dbReference>
<dbReference type="OrthoDB" id="9395915at2759"/>
<sequence length="174" mass="19879">HGARTLLLLLTALATALACQHLRPRDAIWDSIQLLRDMAPTPAQPCHHHQVTFRFLDTLLTNSHPQQAGVTALRMLQHLFAIFSSSSIPQQWDTQLRHQLLNNLHHYIHHLEQCLPANELLFQRQGPRNLLLATNTYFADIQGFLRTHNHSTCAWDRVLLQAGACLRRVATLIK</sequence>
<evidence type="ECO:0000256" key="2">
    <source>
        <dbReference type="ARBA" id="ARBA00004613"/>
    </source>
</evidence>
<dbReference type="EMBL" id="VZZY01004930">
    <property type="protein sequence ID" value="NXW55675.1"/>
    <property type="molecule type" value="Genomic_DNA"/>
</dbReference>
<dbReference type="Gene3D" id="1.20.1250.10">
    <property type="match status" value="1"/>
</dbReference>
<feature type="signal peptide" evidence="10">
    <location>
        <begin position="1"/>
        <end position="18"/>
    </location>
</feature>
<dbReference type="Proteomes" id="UP000541249">
    <property type="component" value="Unassembled WGS sequence"/>
</dbReference>
<comment type="subcellular location">
    <subcellularLocation>
        <location evidence="2">Secreted</location>
    </subcellularLocation>
</comment>
<evidence type="ECO:0000256" key="10">
    <source>
        <dbReference type="SAM" id="SignalP"/>
    </source>
</evidence>
<keyword evidence="12" id="KW-1185">Reference proteome</keyword>
<evidence type="ECO:0000256" key="6">
    <source>
        <dbReference type="ARBA" id="ARBA00022729"/>
    </source>
</evidence>
<keyword evidence="5" id="KW-0964">Secreted</keyword>
<dbReference type="GO" id="GO:0051607">
    <property type="term" value="P:defense response to virus"/>
    <property type="evidence" value="ECO:0007669"/>
    <property type="project" value="UniProtKB-KW"/>
</dbReference>
<evidence type="ECO:0000256" key="9">
    <source>
        <dbReference type="RuleBase" id="RU000436"/>
    </source>
</evidence>
<evidence type="ECO:0000313" key="11">
    <source>
        <dbReference type="EMBL" id="NXW55675.1"/>
    </source>
</evidence>
<feature type="chain" id="PRO_5029575686" evidence="10">
    <location>
        <begin position="19"/>
        <end position="174"/>
    </location>
</feature>
<keyword evidence="7 9" id="KW-0051">Antiviral defense</keyword>
<dbReference type="PANTHER" id="PTHR11691:SF73">
    <property type="entry name" value="INTERFERON BETA"/>
    <property type="match status" value="1"/>
</dbReference>
<evidence type="ECO:0000256" key="4">
    <source>
        <dbReference type="ARBA" id="ARBA00022514"/>
    </source>
</evidence>
<dbReference type="PROSITE" id="PS00252">
    <property type="entry name" value="INTERFERON_A_B_D"/>
    <property type="match status" value="1"/>
</dbReference>
<evidence type="ECO:0000256" key="5">
    <source>
        <dbReference type="ARBA" id="ARBA00022525"/>
    </source>
</evidence>
<evidence type="ECO:0000313" key="12">
    <source>
        <dbReference type="Proteomes" id="UP000541249"/>
    </source>
</evidence>
<dbReference type="AlphaFoldDB" id="A0A7L4CZR3"/>
<dbReference type="GO" id="GO:0005615">
    <property type="term" value="C:extracellular space"/>
    <property type="evidence" value="ECO:0007669"/>
    <property type="project" value="UniProtKB-KW"/>
</dbReference>
<organism evidence="11 12">
    <name type="scientific">Eurystomus gularis</name>
    <dbReference type="NCBI Taxonomy" id="325343"/>
    <lineage>
        <taxon>Eukaryota</taxon>
        <taxon>Metazoa</taxon>
        <taxon>Chordata</taxon>
        <taxon>Craniata</taxon>
        <taxon>Vertebrata</taxon>
        <taxon>Euteleostomi</taxon>
        <taxon>Archelosauria</taxon>
        <taxon>Archosauria</taxon>
        <taxon>Dinosauria</taxon>
        <taxon>Saurischia</taxon>
        <taxon>Theropoda</taxon>
        <taxon>Coelurosauria</taxon>
        <taxon>Aves</taxon>
        <taxon>Neognathae</taxon>
        <taxon>Neoaves</taxon>
        <taxon>Telluraves</taxon>
        <taxon>Coraciimorphae</taxon>
        <taxon>Coraciiformes</taxon>
        <taxon>Coraciidae</taxon>
        <taxon>Eurystomus</taxon>
    </lineage>
</organism>
<name>A0A7L4CZR3_9AVES</name>
<evidence type="ECO:0000256" key="7">
    <source>
        <dbReference type="ARBA" id="ARBA00023118"/>
    </source>
</evidence>
<comment type="similarity">
    <text evidence="3 9">Belongs to the alpha/beta interferon family.</text>
</comment>
<dbReference type="PANTHER" id="PTHR11691">
    <property type="entry name" value="TYPE I INTERFERON"/>
    <property type="match status" value="1"/>
</dbReference>
<comment type="function">
    <text evidence="1">Has antiviral activities.</text>
</comment>
<evidence type="ECO:0000256" key="8">
    <source>
        <dbReference type="ARBA" id="ARBA00023157"/>
    </source>
</evidence>
<evidence type="ECO:0000256" key="1">
    <source>
        <dbReference type="ARBA" id="ARBA00002718"/>
    </source>
</evidence>
<dbReference type="GO" id="GO:0005125">
    <property type="term" value="F:cytokine activity"/>
    <property type="evidence" value="ECO:0007669"/>
    <property type="project" value="UniProtKB-KW"/>
</dbReference>
<dbReference type="GO" id="GO:0005126">
    <property type="term" value="F:cytokine receptor binding"/>
    <property type="evidence" value="ECO:0007669"/>
    <property type="project" value="InterPro"/>
</dbReference>
<comment type="caution">
    <text evidence="11">The sequence shown here is derived from an EMBL/GenBank/DDBJ whole genome shotgun (WGS) entry which is preliminary data.</text>
</comment>
<dbReference type="InterPro" id="IPR000471">
    <property type="entry name" value="Interferon_alpha/beta/delta"/>
</dbReference>
<keyword evidence="8" id="KW-1015">Disulfide bond</keyword>
<protein>
    <submittedName>
        <fullName evidence="11">IFN protein</fullName>
    </submittedName>
</protein>
<keyword evidence="4 9" id="KW-0202">Cytokine</keyword>
<feature type="non-terminal residue" evidence="11">
    <location>
        <position position="1"/>
    </location>
</feature>
<feature type="non-terminal residue" evidence="11">
    <location>
        <position position="174"/>
    </location>
</feature>
<evidence type="ECO:0000256" key="3">
    <source>
        <dbReference type="ARBA" id="ARBA00011033"/>
    </source>
</evidence>
<proteinExistence type="inferred from homology"/>
<accession>A0A7L4CZR3</accession>
<dbReference type="Pfam" id="PF00143">
    <property type="entry name" value="Interferon"/>
    <property type="match status" value="1"/>
</dbReference>
<keyword evidence="6 10" id="KW-0732">Signal</keyword>
<dbReference type="SUPFAM" id="SSF47266">
    <property type="entry name" value="4-helical cytokines"/>
    <property type="match status" value="1"/>
</dbReference>